<evidence type="ECO:0000313" key="3">
    <source>
        <dbReference type="Proteomes" id="UP001497482"/>
    </source>
</evidence>
<evidence type="ECO:0000313" key="2">
    <source>
        <dbReference type="EMBL" id="CAL1570102.1"/>
    </source>
</evidence>
<accession>A0AAV2J2K4</accession>
<feature type="region of interest" description="Disordered" evidence="1">
    <location>
        <begin position="1"/>
        <end position="28"/>
    </location>
</feature>
<feature type="compositionally biased region" description="Basic and acidic residues" evidence="1">
    <location>
        <begin position="13"/>
        <end position="23"/>
    </location>
</feature>
<dbReference type="AlphaFoldDB" id="A0AAV2J2K4"/>
<protein>
    <submittedName>
        <fullName evidence="2">Uncharacterized protein</fullName>
    </submittedName>
</protein>
<dbReference type="Proteomes" id="UP001497482">
    <property type="component" value="Chromosome 10"/>
</dbReference>
<gene>
    <name evidence="2" type="ORF">KC01_LOCUS2443</name>
</gene>
<reference evidence="2 3" key="1">
    <citation type="submission" date="2024-04" db="EMBL/GenBank/DDBJ databases">
        <authorList>
            <person name="Waldvogel A.-M."/>
            <person name="Schoenle A."/>
        </authorList>
    </citation>
    <scope>NUCLEOTIDE SEQUENCE [LARGE SCALE GENOMIC DNA]</scope>
</reference>
<keyword evidence="3" id="KW-1185">Reference proteome</keyword>
<sequence>MSGFLQITPEGSPRAERRGEVGGHGDIQGSFCFHGEGVTTTQYMFEEHNTSGISTQSWGNEGDTSVRSHSQHMFTEKLGAVECPEGHVTLQSHTTITRHTAQTESQTARPCTPTEESGP</sequence>
<evidence type="ECO:0000256" key="1">
    <source>
        <dbReference type="SAM" id="MobiDB-lite"/>
    </source>
</evidence>
<organism evidence="2 3">
    <name type="scientific">Knipowitschia caucasica</name>
    <name type="common">Caucasian dwarf goby</name>
    <name type="synonym">Pomatoschistus caucasicus</name>
    <dbReference type="NCBI Taxonomy" id="637954"/>
    <lineage>
        <taxon>Eukaryota</taxon>
        <taxon>Metazoa</taxon>
        <taxon>Chordata</taxon>
        <taxon>Craniata</taxon>
        <taxon>Vertebrata</taxon>
        <taxon>Euteleostomi</taxon>
        <taxon>Actinopterygii</taxon>
        <taxon>Neopterygii</taxon>
        <taxon>Teleostei</taxon>
        <taxon>Neoteleostei</taxon>
        <taxon>Acanthomorphata</taxon>
        <taxon>Gobiaria</taxon>
        <taxon>Gobiiformes</taxon>
        <taxon>Gobioidei</taxon>
        <taxon>Gobiidae</taxon>
        <taxon>Gobiinae</taxon>
        <taxon>Knipowitschia</taxon>
    </lineage>
</organism>
<dbReference type="EMBL" id="OZ035832">
    <property type="protein sequence ID" value="CAL1570102.1"/>
    <property type="molecule type" value="Genomic_DNA"/>
</dbReference>
<feature type="region of interest" description="Disordered" evidence="1">
    <location>
        <begin position="95"/>
        <end position="119"/>
    </location>
</feature>
<proteinExistence type="predicted"/>
<name>A0AAV2J2K4_KNICA</name>
<feature type="compositionally biased region" description="Polar residues" evidence="1">
    <location>
        <begin position="95"/>
        <end position="109"/>
    </location>
</feature>